<sequence length="246" mass="28392">MSEASGGEWLVPFRGRNYSGAFSQNFLWKRQNVYVMDNHRAALWCWLQHIDPKQRYSLFHVDQHYDTLASRMTTWLDNLPPAWDLGIDEYLARTVKHQDIPQPLPLFGWDNYLSIFLAVFGNAMDAAYFATHGEGTTPNCTHMNCDLWDVPSNLDYWLNESHAPWIFNLDLDYFFWHGIDAERPQCMMTEAYISNLMRIVSAHLSSGKISVLTIALSPEYCGGWEHSEAVLDIVLKPLGIEFALPR</sequence>
<dbReference type="InterPro" id="IPR024131">
    <property type="entry name" value="UPF0489"/>
</dbReference>
<gene>
    <name evidence="1" type="ORF">BKD09_42620</name>
</gene>
<reference evidence="1 2" key="1">
    <citation type="submission" date="2016-11" db="EMBL/GenBank/DDBJ databases">
        <title>Complete Genome Sequence of Bradyrhizobium sp. strain J5, an isolated from soybean nodule in Hokkaido.</title>
        <authorList>
            <person name="Kanehara K."/>
        </authorList>
    </citation>
    <scope>NUCLEOTIDE SEQUENCE [LARGE SCALE GENOMIC DNA]</scope>
    <source>
        <strain evidence="1 2">J5</strain>
    </source>
</reference>
<name>A0A1L3FP05_BRAJP</name>
<dbReference type="Pfam" id="PF12640">
    <property type="entry name" value="UPF0489"/>
    <property type="match status" value="1"/>
</dbReference>
<dbReference type="EMBL" id="CP017637">
    <property type="protein sequence ID" value="APG15029.1"/>
    <property type="molecule type" value="Genomic_DNA"/>
</dbReference>
<dbReference type="Proteomes" id="UP000181962">
    <property type="component" value="Chromosome"/>
</dbReference>
<proteinExistence type="predicted"/>
<evidence type="ECO:0000313" key="2">
    <source>
        <dbReference type="Proteomes" id="UP000181962"/>
    </source>
</evidence>
<evidence type="ECO:0000313" key="1">
    <source>
        <dbReference type="EMBL" id="APG15029.1"/>
    </source>
</evidence>
<dbReference type="RefSeq" id="WP_071916577.1">
    <property type="nucleotide sequence ID" value="NZ_CP017637.1"/>
</dbReference>
<dbReference type="OrthoDB" id="1240928at2"/>
<protein>
    <submittedName>
        <fullName evidence="1">Uncharacterized protein</fullName>
    </submittedName>
</protein>
<organism evidence="1 2">
    <name type="scientific">Bradyrhizobium japonicum</name>
    <dbReference type="NCBI Taxonomy" id="375"/>
    <lineage>
        <taxon>Bacteria</taxon>
        <taxon>Pseudomonadati</taxon>
        <taxon>Pseudomonadota</taxon>
        <taxon>Alphaproteobacteria</taxon>
        <taxon>Hyphomicrobiales</taxon>
        <taxon>Nitrobacteraceae</taxon>
        <taxon>Bradyrhizobium</taxon>
    </lineage>
</organism>
<dbReference type="AlphaFoldDB" id="A0A1L3FP05"/>
<accession>A0A1L3FP05</accession>